<dbReference type="InterPro" id="IPR031025">
    <property type="entry name" value="LruC_dom"/>
</dbReference>
<dbReference type="InterPro" id="IPR011042">
    <property type="entry name" value="6-blade_b-propeller_TolB-like"/>
</dbReference>
<dbReference type="RefSeq" id="WP_148543728.1">
    <property type="nucleotide sequence ID" value="NZ_VSDQ01000679.1"/>
</dbReference>
<comment type="caution">
    <text evidence="2">The sequence shown here is derived from an EMBL/GenBank/DDBJ whole genome shotgun (WGS) entry which is preliminary data.</text>
</comment>
<dbReference type="InterPro" id="IPR032295">
    <property type="entry name" value="DUF4842"/>
</dbReference>
<dbReference type="SUPFAM" id="SSF50969">
    <property type="entry name" value="YVTN repeat-like/Quinoprotein amine dehydrogenase"/>
    <property type="match status" value="1"/>
</dbReference>
<dbReference type="OrthoDB" id="1204817at2"/>
<protein>
    <submittedName>
        <fullName evidence="2">LruC domain-containing protein</fullName>
    </submittedName>
</protein>
<dbReference type="Gene3D" id="2.120.10.30">
    <property type="entry name" value="TolB, C-terminal domain"/>
    <property type="match status" value="1"/>
</dbReference>
<organism evidence="2 3">
    <name type="scientific">Seonamhaeicola marinus</name>
    <dbReference type="NCBI Taxonomy" id="1912246"/>
    <lineage>
        <taxon>Bacteria</taxon>
        <taxon>Pseudomonadati</taxon>
        <taxon>Bacteroidota</taxon>
        <taxon>Flavobacteriia</taxon>
        <taxon>Flavobacteriales</taxon>
        <taxon>Flavobacteriaceae</taxon>
    </lineage>
</organism>
<reference evidence="2 3" key="1">
    <citation type="submission" date="2019-08" db="EMBL/GenBank/DDBJ databases">
        <title>Seonamhaeicola sediminis sp. nov., isolated from marine sediment.</title>
        <authorList>
            <person name="Cao W.R."/>
        </authorList>
    </citation>
    <scope>NUCLEOTIDE SEQUENCE [LARGE SCALE GENOMIC DNA]</scope>
    <source>
        <strain evidence="2 3">B011</strain>
    </source>
</reference>
<evidence type="ECO:0000313" key="3">
    <source>
        <dbReference type="Proteomes" id="UP000323930"/>
    </source>
</evidence>
<keyword evidence="3" id="KW-1185">Reference proteome</keyword>
<gene>
    <name evidence="2" type="ORF">FUA24_14960</name>
</gene>
<dbReference type="Proteomes" id="UP000323930">
    <property type="component" value="Unassembled WGS sequence"/>
</dbReference>
<feature type="domain" description="DUF4842" evidence="1">
    <location>
        <begin position="470"/>
        <end position="656"/>
    </location>
</feature>
<dbReference type="InterPro" id="IPR011044">
    <property type="entry name" value="Quino_amine_DH_bsu"/>
</dbReference>
<dbReference type="EMBL" id="VSDQ01000679">
    <property type="protein sequence ID" value="TYA74616.1"/>
    <property type="molecule type" value="Genomic_DNA"/>
</dbReference>
<sequence length="673" mass="75163">MKLIRPELVMASMLLLLVSCDVSQELENYKDLNPDNPDSGNEIDAIDIPNGFKFSTQKEIQVTINDSEDNVKYDVFAYSSEKQFARIETYENEEGEILTDSVFNSGVLGSQLFNGVTKNGKLTHSVILPNHFTQLYIRRKSKLKYTSKVVDVNSNQVNYYDASTNKVFGKNGNTQDFLYCVNGSGELFQIDPLSGAFTYLSDMPVGSYTCAIDQEHKVLYSIGRCNPHPLMKYSIVHNTWETITNFGMSGPRLDFNANDGLLYFSKGRNLYTVNPSNGSILNTWTINGLHTTGGGDIVFAEDGTLFLCSFSGLYRLELDQNNVYQSTRISAANLPFKPTSMTFDSNGQLWLANKGNNSDLITMDTETGDWQYVYGVNANNNTNFDRTINDLATFKVENTVESEPDSDGDGVIDSNDAYPNDADLAFEAFTPSEFGWGTFAFEDLWPHTGDYDFNDVALKYRFKAVLNAQNQIVQLDFTYRVKANGASSVNGFGLEIESLVPNQIESVTGLDLKHAFINLNSNGTEAGQENAVFVMFDDARSMLNKTTTVSIIFAQPVHPNSIEPAPFNPFIIVNKERAKEVHLPFKNPTTLGENIINVSGVNRDQDGNYVTETGLPWAINVAYDFKVPNERVKIIEAYNFFSNWATSGGASFDNWYEDNPGHINNDKVKNETF</sequence>
<dbReference type="NCBIfam" id="TIGR04456">
    <property type="entry name" value="LruC_dom"/>
    <property type="match status" value="1"/>
</dbReference>
<proteinExistence type="predicted"/>
<accession>A0A5D0HTJ8</accession>
<dbReference type="Pfam" id="PF16130">
    <property type="entry name" value="DUF4842"/>
    <property type="match status" value="1"/>
</dbReference>
<evidence type="ECO:0000259" key="1">
    <source>
        <dbReference type="Pfam" id="PF16130"/>
    </source>
</evidence>
<evidence type="ECO:0000313" key="2">
    <source>
        <dbReference type="EMBL" id="TYA74616.1"/>
    </source>
</evidence>
<dbReference type="PROSITE" id="PS51257">
    <property type="entry name" value="PROKAR_LIPOPROTEIN"/>
    <property type="match status" value="1"/>
</dbReference>
<name>A0A5D0HTJ8_9FLAO</name>
<dbReference type="AlphaFoldDB" id="A0A5D0HTJ8"/>